<sequence length="179" mass="19029">MRLKDELPVDHPLNRVYRFGAGICGLLLLVFGCLGFAGSLSAFSTDGQRIAGLSTNGLLSTVSVVFGLLLIVAAVIGGNLASTVNIVVGVLFVASGFVHLFLIGRRGNVLDFGMSNVIFSFLMGLLVMTFGMYGRVSGGLPHDNPYWRRRHPERAGREAAVVRAGIGAAAREPARAVER</sequence>
<dbReference type="RefSeq" id="WP_395509602.1">
    <property type="nucleotide sequence ID" value="NZ_JBBDHD010000022.1"/>
</dbReference>
<gene>
    <name evidence="2" type="ORF">WDV06_11685</name>
</gene>
<organism evidence="2 3">
    <name type="scientific">Streptomyces racemochromogenes</name>
    <dbReference type="NCBI Taxonomy" id="67353"/>
    <lineage>
        <taxon>Bacteria</taxon>
        <taxon>Bacillati</taxon>
        <taxon>Actinomycetota</taxon>
        <taxon>Actinomycetes</taxon>
        <taxon>Kitasatosporales</taxon>
        <taxon>Streptomycetaceae</taxon>
        <taxon>Streptomyces</taxon>
    </lineage>
</organism>
<dbReference type="PROSITE" id="PS51257">
    <property type="entry name" value="PROKAR_LIPOPROTEIN"/>
    <property type="match status" value="1"/>
</dbReference>
<comment type="caution">
    <text evidence="2">The sequence shown here is derived from an EMBL/GenBank/DDBJ whole genome shotgun (WGS) entry which is preliminary data.</text>
</comment>
<dbReference type="Proteomes" id="UP001610631">
    <property type="component" value="Unassembled WGS sequence"/>
</dbReference>
<protein>
    <submittedName>
        <fullName evidence="2">DUF4383 domain-containing protein</fullName>
    </submittedName>
</protein>
<evidence type="ECO:0000313" key="3">
    <source>
        <dbReference type="Proteomes" id="UP001610631"/>
    </source>
</evidence>
<name>A0ABW7PBJ8_9ACTN</name>
<feature type="transmembrane region" description="Helical" evidence="1">
    <location>
        <begin position="55"/>
        <end position="77"/>
    </location>
</feature>
<reference evidence="2 3" key="1">
    <citation type="submission" date="2024-03" db="EMBL/GenBank/DDBJ databases">
        <title>Whole genome sequencing of Streptomyces racemochromogenes, to identify antimicrobial biosynthetic gene clusters.</title>
        <authorList>
            <person name="Suryawanshi P."/>
            <person name="Krishnaraj P.U."/>
            <person name="Arun Y.P."/>
            <person name="Suryawanshi M.P."/>
            <person name="Rakshit O."/>
        </authorList>
    </citation>
    <scope>NUCLEOTIDE SEQUENCE [LARGE SCALE GENOMIC DNA]</scope>
    <source>
        <strain evidence="2 3">AUDT626</strain>
    </source>
</reference>
<keyword evidence="1" id="KW-0472">Membrane</keyword>
<keyword evidence="1" id="KW-1133">Transmembrane helix</keyword>
<keyword evidence="3" id="KW-1185">Reference proteome</keyword>
<keyword evidence="1" id="KW-0812">Transmembrane</keyword>
<feature type="transmembrane region" description="Helical" evidence="1">
    <location>
        <begin position="83"/>
        <end position="104"/>
    </location>
</feature>
<dbReference type="EMBL" id="JBBDHD010000022">
    <property type="protein sequence ID" value="MFH7595748.1"/>
    <property type="molecule type" value="Genomic_DNA"/>
</dbReference>
<evidence type="ECO:0000256" key="1">
    <source>
        <dbReference type="SAM" id="Phobius"/>
    </source>
</evidence>
<proteinExistence type="predicted"/>
<accession>A0ABW7PBJ8</accession>
<dbReference type="Pfam" id="PF14325">
    <property type="entry name" value="DUF4383"/>
    <property type="match status" value="1"/>
</dbReference>
<feature type="transmembrane region" description="Helical" evidence="1">
    <location>
        <begin position="116"/>
        <end position="136"/>
    </location>
</feature>
<evidence type="ECO:0000313" key="2">
    <source>
        <dbReference type="EMBL" id="MFH7595748.1"/>
    </source>
</evidence>
<feature type="transmembrane region" description="Helical" evidence="1">
    <location>
        <begin position="20"/>
        <end position="43"/>
    </location>
</feature>